<proteinExistence type="inferred from homology"/>
<dbReference type="GO" id="GO:0046872">
    <property type="term" value="F:metal ion binding"/>
    <property type="evidence" value="ECO:0007669"/>
    <property type="project" value="UniProtKB-KW"/>
</dbReference>
<evidence type="ECO:0000256" key="1">
    <source>
        <dbReference type="ARBA" id="ARBA00001966"/>
    </source>
</evidence>
<dbReference type="SFLD" id="SFLDG01386">
    <property type="entry name" value="main_SPASM_domain-containing"/>
    <property type="match status" value="1"/>
</dbReference>
<sequence length="503" mass="57701">MISYLRASSYNIYVDLPGEKDRMLLVHGYTGAYDKVSRRVATYVRSLEVSRPPKPLYGDWSPEPPIAGTIIPPSQATIELLKKRGYLTEKTVESEEQFFVKMATKLHHWQQQLMPSYIFMPTYSCNLRCPYCFQDHMRSAPAFQHLLRTMQPEMVDRIFAAFPKIESMHGVPESADIPRNITFFGGEPLLESSHEIVEYIINKALSLGKAHFSAVTNGTELHAYQDLLNSEKISELQITLDGTPDEHDKRRIYADGSGSFEKIARNITMALDLGVAVNVRMNIDRNNIKQLPELAEGMIARGWHKYNKFSAYTAPIHVSNEKTDIKTTFTSWELDLALDELRRVYPQMRVIRRPDDWLINRARQLFERQSNPMPSFHASFCGAHNKMYVLDAFGDIYACWERTGDPKIRIGHIDENSEVIFNEELNQTWRNRTVITNPTCRKCRYAFSCGGGCAVMAMNHKGKFHTNYCDGFANRFRASVAEAYQDFVSRNQTMIEPDPVCTT</sequence>
<dbReference type="PANTHER" id="PTHR43273">
    <property type="entry name" value="ANAEROBIC SULFATASE-MATURATING ENZYME HOMOLOG ASLB-RELATED"/>
    <property type="match status" value="1"/>
</dbReference>
<keyword evidence="9" id="KW-1185">Reference proteome</keyword>
<accession>A0AAV3XUN0</accession>
<dbReference type="PANTHER" id="PTHR43273:SF3">
    <property type="entry name" value="ANAEROBIC SULFATASE-MATURATING ENZYME HOMOLOG ASLB-RELATED"/>
    <property type="match status" value="1"/>
</dbReference>
<organism evidence="8 9">
    <name type="scientific">Microseira wollei NIES-4236</name>
    <dbReference type="NCBI Taxonomy" id="2530354"/>
    <lineage>
        <taxon>Bacteria</taxon>
        <taxon>Bacillati</taxon>
        <taxon>Cyanobacteriota</taxon>
        <taxon>Cyanophyceae</taxon>
        <taxon>Oscillatoriophycideae</taxon>
        <taxon>Aerosakkonematales</taxon>
        <taxon>Aerosakkonemataceae</taxon>
        <taxon>Microseira</taxon>
    </lineage>
</organism>
<dbReference type="SFLD" id="SFLDS00029">
    <property type="entry name" value="Radical_SAM"/>
    <property type="match status" value="1"/>
</dbReference>
<dbReference type="SFLD" id="SFLDG01384">
    <property type="entry name" value="thioether_bond_formation_requi"/>
    <property type="match status" value="1"/>
</dbReference>
<evidence type="ECO:0000256" key="2">
    <source>
        <dbReference type="ARBA" id="ARBA00022691"/>
    </source>
</evidence>
<evidence type="ECO:0000256" key="4">
    <source>
        <dbReference type="ARBA" id="ARBA00023004"/>
    </source>
</evidence>
<keyword evidence="2" id="KW-0949">S-adenosyl-L-methionine</keyword>
<feature type="domain" description="Radical SAM core" evidence="7">
    <location>
        <begin position="121"/>
        <end position="295"/>
    </location>
</feature>
<dbReference type="InterPro" id="IPR007197">
    <property type="entry name" value="rSAM"/>
</dbReference>
<keyword evidence="3" id="KW-0479">Metal-binding</keyword>
<dbReference type="GO" id="GO:0051536">
    <property type="term" value="F:iron-sulfur cluster binding"/>
    <property type="evidence" value="ECO:0007669"/>
    <property type="project" value="UniProtKB-KW"/>
</dbReference>
<comment type="cofactor">
    <cofactor evidence="1">
        <name>[4Fe-4S] cluster</name>
        <dbReference type="ChEBI" id="CHEBI:49883"/>
    </cofactor>
</comment>
<gene>
    <name evidence="8" type="ORF">MiSe_92390</name>
</gene>
<evidence type="ECO:0000256" key="3">
    <source>
        <dbReference type="ARBA" id="ARBA00022723"/>
    </source>
</evidence>
<evidence type="ECO:0000313" key="8">
    <source>
        <dbReference type="EMBL" id="GET44412.1"/>
    </source>
</evidence>
<dbReference type="Pfam" id="PF04055">
    <property type="entry name" value="Radical_SAM"/>
    <property type="match status" value="1"/>
</dbReference>
<evidence type="ECO:0000313" key="9">
    <source>
        <dbReference type="Proteomes" id="UP001050975"/>
    </source>
</evidence>
<dbReference type="AlphaFoldDB" id="A0AAV3XUN0"/>
<comment type="similarity">
    <text evidence="6">Belongs to the radical SAM superfamily. Anaerobic sulfatase-maturating enzyme family.</text>
</comment>
<reference evidence="8" key="1">
    <citation type="submission" date="2019-10" db="EMBL/GenBank/DDBJ databases">
        <title>Draft genome sequece of Microseira wollei NIES-4236.</title>
        <authorList>
            <person name="Yamaguchi H."/>
            <person name="Suzuki S."/>
            <person name="Kawachi M."/>
        </authorList>
    </citation>
    <scope>NUCLEOTIDE SEQUENCE</scope>
    <source>
        <strain evidence="8">NIES-4236</strain>
    </source>
</reference>
<dbReference type="InterPro" id="IPR023867">
    <property type="entry name" value="Sulphatase_maturase_rSAM"/>
</dbReference>
<protein>
    <recommendedName>
        <fullName evidence="7">Radical SAM core domain-containing protein</fullName>
    </recommendedName>
</protein>
<dbReference type="Gene3D" id="3.20.20.70">
    <property type="entry name" value="Aldolase class I"/>
    <property type="match status" value="1"/>
</dbReference>
<dbReference type="InterPro" id="IPR058240">
    <property type="entry name" value="rSAM_sf"/>
</dbReference>
<dbReference type="InterPro" id="IPR023885">
    <property type="entry name" value="4Fe4S-binding_SPASM_dom"/>
</dbReference>
<dbReference type="Proteomes" id="UP001050975">
    <property type="component" value="Unassembled WGS sequence"/>
</dbReference>
<dbReference type="NCBIfam" id="TIGR04085">
    <property type="entry name" value="rSAM_more_4Fe4S"/>
    <property type="match status" value="1"/>
</dbReference>
<evidence type="ECO:0000256" key="5">
    <source>
        <dbReference type="ARBA" id="ARBA00023014"/>
    </source>
</evidence>
<evidence type="ECO:0000256" key="6">
    <source>
        <dbReference type="ARBA" id="ARBA00023601"/>
    </source>
</evidence>
<dbReference type="RefSeq" id="WP_226594352.1">
    <property type="nucleotide sequence ID" value="NZ_BLAY01000347.1"/>
</dbReference>
<name>A0AAV3XUN0_9CYAN</name>
<dbReference type="InterPro" id="IPR013785">
    <property type="entry name" value="Aldolase_TIM"/>
</dbReference>
<dbReference type="CDD" id="cd01335">
    <property type="entry name" value="Radical_SAM"/>
    <property type="match status" value="1"/>
</dbReference>
<dbReference type="GO" id="GO:0016491">
    <property type="term" value="F:oxidoreductase activity"/>
    <property type="evidence" value="ECO:0007669"/>
    <property type="project" value="InterPro"/>
</dbReference>
<dbReference type="EMBL" id="BLAY01000347">
    <property type="protein sequence ID" value="GET44412.1"/>
    <property type="molecule type" value="Genomic_DNA"/>
</dbReference>
<keyword evidence="4" id="KW-0408">Iron</keyword>
<dbReference type="SFLD" id="SFLDG01067">
    <property type="entry name" value="SPASM/twitch_domain_containing"/>
    <property type="match status" value="1"/>
</dbReference>
<keyword evidence="5" id="KW-0411">Iron-sulfur</keyword>
<comment type="caution">
    <text evidence="8">The sequence shown here is derived from an EMBL/GenBank/DDBJ whole genome shotgun (WGS) entry which is preliminary data.</text>
</comment>
<dbReference type="SUPFAM" id="SSF102114">
    <property type="entry name" value="Radical SAM enzymes"/>
    <property type="match status" value="1"/>
</dbReference>
<evidence type="ECO:0000259" key="7">
    <source>
        <dbReference type="Pfam" id="PF04055"/>
    </source>
</evidence>